<reference evidence="1" key="1">
    <citation type="submission" date="2022-07" db="EMBL/GenBank/DDBJ databases">
        <title>Genome Sequence of Phlebia brevispora.</title>
        <authorList>
            <person name="Buettner E."/>
        </authorList>
    </citation>
    <scope>NUCLEOTIDE SEQUENCE</scope>
    <source>
        <strain evidence="1">MPL23</strain>
    </source>
</reference>
<dbReference type="EMBL" id="JANHOG010001007">
    <property type="protein sequence ID" value="KAJ3546935.1"/>
    <property type="molecule type" value="Genomic_DNA"/>
</dbReference>
<proteinExistence type="predicted"/>
<organism evidence="1 2">
    <name type="scientific">Phlebia brevispora</name>
    <dbReference type="NCBI Taxonomy" id="194682"/>
    <lineage>
        <taxon>Eukaryota</taxon>
        <taxon>Fungi</taxon>
        <taxon>Dikarya</taxon>
        <taxon>Basidiomycota</taxon>
        <taxon>Agaricomycotina</taxon>
        <taxon>Agaricomycetes</taxon>
        <taxon>Polyporales</taxon>
        <taxon>Meruliaceae</taxon>
        <taxon>Phlebia</taxon>
    </lineage>
</organism>
<evidence type="ECO:0000313" key="2">
    <source>
        <dbReference type="Proteomes" id="UP001148662"/>
    </source>
</evidence>
<accession>A0ACC1SV49</accession>
<gene>
    <name evidence="1" type="ORF">NM688_g5460</name>
</gene>
<sequence length="196" mass="21850">MRSRTFKVIVTGRANVGKSTLLNAVLGRNGLVHTSKKPGRTKTLNFYRVGPDPGYLVLVDAPGYGSRGRPEWGELFDHYVANRSVLKRVYILFNGKHGLNEVDHIMLQSLEEKCQAQIDANPWTLQAVITKADSMEGDVRKAIQDIQRDIFETAPTCLPGIITAYSKRAQIGIDDVRRSMVEACGLGRIEETIRHS</sequence>
<keyword evidence="2" id="KW-1185">Reference proteome</keyword>
<name>A0ACC1SV49_9APHY</name>
<evidence type="ECO:0000313" key="1">
    <source>
        <dbReference type="EMBL" id="KAJ3546935.1"/>
    </source>
</evidence>
<dbReference type="Proteomes" id="UP001148662">
    <property type="component" value="Unassembled WGS sequence"/>
</dbReference>
<protein>
    <submittedName>
        <fullName evidence="1">Uncharacterized protein</fullName>
    </submittedName>
</protein>
<comment type="caution">
    <text evidence="1">The sequence shown here is derived from an EMBL/GenBank/DDBJ whole genome shotgun (WGS) entry which is preliminary data.</text>
</comment>